<evidence type="ECO:0000256" key="3">
    <source>
        <dbReference type="ARBA" id="ARBA00022588"/>
    </source>
</evidence>
<keyword evidence="13" id="KW-0539">Nucleus</keyword>
<evidence type="ECO:0000256" key="8">
    <source>
        <dbReference type="ARBA" id="ARBA00022859"/>
    </source>
</evidence>
<dbReference type="GO" id="GO:0045165">
    <property type="term" value="P:cell fate commitment"/>
    <property type="evidence" value="ECO:0007669"/>
    <property type="project" value="TreeGrafter"/>
</dbReference>
<evidence type="ECO:0000313" key="21">
    <source>
        <dbReference type="Proteomes" id="UP000694544"/>
    </source>
</evidence>
<dbReference type="PROSITE" id="PS50157">
    <property type="entry name" value="ZINC_FINGER_C2H2_2"/>
    <property type="match status" value="4"/>
</dbReference>
<protein>
    <recommendedName>
        <fullName evidence="14">Tissue-resident T-cell transcription regulator protein ZNF683</fullName>
    </recommendedName>
    <alternativeName>
        <fullName evidence="15">Homolog of Blimp-1 in T-cell</fullName>
    </alternativeName>
    <alternativeName>
        <fullName evidence="16">Zinc finger protein 683</fullName>
    </alternativeName>
</protein>
<evidence type="ECO:0000256" key="11">
    <source>
        <dbReference type="ARBA" id="ARBA00023130"/>
    </source>
</evidence>
<keyword evidence="10" id="KW-0238">DNA-binding</keyword>
<evidence type="ECO:0000256" key="4">
    <source>
        <dbReference type="ARBA" id="ARBA00022723"/>
    </source>
</evidence>
<dbReference type="InterPro" id="IPR036236">
    <property type="entry name" value="Znf_C2H2_sf"/>
</dbReference>
<dbReference type="InterPro" id="IPR050331">
    <property type="entry name" value="Zinc_finger"/>
</dbReference>
<keyword evidence="7" id="KW-0862">Zinc</keyword>
<evidence type="ECO:0000256" key="16">
    <source>
        <dbReference type="ARBA" id="ARBA00078155"/>
    </source>
</evidence>
<evidence type="ECO:0000256" key="2">
    <source>
        <dbReference type="ARBA" id="ARBA00006991"/>
    </source>
</evidence>
<evidence type="ECO:0000256" key="13">
    <source>
        <dbReference type="ARBA" id="ARBA00023242"/>
    </source>
</evidence>
<evidence type="ECO:0000256" key="7">
    <source>
        <dbReference type="ARBA" id="ARBA00022833"/>
    </source>
</evidence>
<dbReference type="GO" id="GO:0002250">
    <property type="term" value="P:adaptive immune response"/>
    <property type="evidence" value="ECO:0007669"/>
    <property type="project" value="UniProtKB-KW"/>
</dbReference>
<dbReference type="GO" id="GO:0005634">
    <property type="term" value="C:nucleus"/>
    <property type="evidence" value="ECO:0007669"/>
    <property type="project" value="UniProtKB-SubCell"/>
</dbReference>
<dbReference type="GO" id="GO:0006357">
    <property type="term" value="P:regulation of transcription by RNA polymerase II"/>
    <property type="evidence" value="ECO:0007669"/>
    <property type="project" value="TreeGrafter"/>
</dbReference>
<accession>A0A8C6CVZ8</accession>
<dbReference type="SMART" id="SM00355">
    <property type="entry name" value="ZnF_C2H2"/>
    <property type="match status" value="4"/>
</dbReference>
<reference evidence="20" key="2">
    <citation type="submission" date="2025-09" db="UniProtKB">
        <authorList>
            <consortium name="Ensembl"/>
        </authorList>
    </citation>
    <scope>IDENTIFICATION</scope>
</reference>
<comment type="similarity">
    <text evidence="2">Belongs to the krueppel C2H2-type zinc-finger protein family.</text>
</comment>
<evidence type="ECO:0000313" key="20">
    <source>
        <dbReference type="Ensembl" id="ENSMMSP00000006791.1"/>
    </source>
</evidence>
<dbReference type="GO" id="GO:0008270">
    <property type="term" value="F:zinc ion binding"/>
    <property type="evidence" value="ECO:0007669"/>
    <property type="project" value="UniProtKB-KW"/>
</dbReference>
<evidence type="ECO:0000256" key="5">
    <source>
        <dbReference type="ARBA" id="ARBA00022737"/>
    </source>
</evidence>
<keyword evidence="8" id="KW-0391">Immunity</keyword>
<dbReference type="InterPro" id="IPR013087">
    <property type="entry name" value="Znf_C2H2_type"/>
</dbReference>
<dbReference type="Ensembl" id="ENSMMST00000007499.1">
    <property type="protein sequence ID" value="ENSMMSP00000006791.1"/>
    <property type="gene ID" value="ENSMMSG00000005241.1"/>
</dbReference>
<dbReference type="GO" id="GO:0005737">
    <property type="term" value="C:cytoplasm"/>
    <property type="evidence" value="ECO:0007669"/>
    <property type="project" value="TreeGrafter"/>
</dbReference>
<reference evidence="20" key="1">
    <citation type="submission" date="2025-08" db="UniProtKB">
        <authorList>
            <consortium name="Ensembl"/>
        </authorList>
    </citation>
    <scope>IDENTIFICATION</scope>
</reference>
<dbReference type="Proteomes" id="UP000694544">
    <property type="component" value="Unplaced"/>
</dbReference>
<dbReference type="GO" id="GO:0000978">
    <property type="term" value="F:RNA polymerase II cis-regulatory region sequence-specific DNA binding"/>
    <property type="evidence" value="ECO:0007669"/>
    <property type="project" value="TreeGrafter"/>
</dbReference>
<evidence type="ECO:0000256" key="14">
    <source>
        <dbReference type="ARBA" id="ARBA00074461"/>
    </source>
</evidence>
<feature type="domain" description="C2H2-type" evidence="19">
    <location>
        <begin position="320"/>
        <end position="347"/>
    </location>
</feature>
<evidence type="ECO:0000256" key="6">
    <source>
        <dbReference type="ARBA" id="ARBA00022771"/>
    </source>
</evidence>
<feature type="compositionally biased region" description="Polar residues" evidence="18">
    <location>
        <begin position="260"/>
        <end position="272"/>
    </location>
</feature>
<evidence type="ECO:0000256" key="12">
    <source>
        <dbReference type="ARBA" id="ARBA00023163"/>
    </source>
</evidence>
<feature type="domain" description="C2H2-type" evidence="19">
    <location>
        <begin position="394"/>
        <end position="422"/>
    </location>
</feature>
<evidence type="ECO:0000256" key="17">
    <source>
        <dbReference type="PROSITE-ProRule" id="PRU00042"/>
    </source>
</evidence>
<keyword evidence="21" id="KW-1185">Reference proteome</keyword>
<dbReference type="GeneTree" id="ENSGT00940000164781"/>
<feature type="domain" description="C2H2-type" evidence="19">
    <location>
        <begin position="348"/>
        <end position="375"/>
    </location>
</feature>
<feature type="domain" description="C2H2-type" evidence="19">
    <location>
        <begin position="423"/>
        <end position="446"/>
    </location>
</feature>
<dbReference type="PANTHER" id="PTHR16515">
    <property type="entry name" value="PR DOMAIN ZINC FINGER PROTEIN"/>
    <property type="match status" value="1"/>
</dbReference>
<dbReference type="Gene3D" id="3.30.160.60">
    <property type="entry name" value="Classic Zinc Finger"/>
    <property type="match status" value="4"/>
</dbReference>
<keyword evidence="4" id="KW-0479">Metal-binding</keyword>
<dbReference type="SUPFAM" id="SSF57667">
    <property type="entry name" value="beta-beta-alpha zinc fingers"/>
    <property type="match status" value="2"/>
</dbReference>
<dbReference type="PANTHER" id="PTHR16515:SF53">
    <property type="entry name" value="ZINC FINGER PROTEIN 683"/>
    <property type="match status" value="1"/>
</dbReference>
<evidence type="ECO:0000259" key="19">
    <source>
        <dbReference type="PROSITE" id="PS50157"/>
    </source>
</evidence>
<evidence type="ECO:0000256" key="1">
    <source>
        <dbReference type="ARBA" id="ARBA00004123"/>
    </source>
</evidence>
<keyword evidence="6 17" id="KW-0863">Zinc-finger</keyword>
<dbReference type="GO" id="GO:0003700">
    <property type="term" value="F:DNA-binding transcription factor activity"/>
    <property type="evidence" value="ECO:0007669"/>
    <property type="project" value="TreeGrafter"/>
</dbReference>
<dbReference type="FunFam" id="3.30.160.60:FF:000145">
    <property type="entry name" value="Zinc finger protein 574"/>
    <property type="match status" value="1"/>
</dbReference>
<organism evidence="20 21">
    <name type="scientific">Moschus moschiferus</name>
    <name type="common">Siberian musk deer</name>
    <name type="synonym">Moschus sibiricus</name>
    <dbReference type="NCBI Taxonomy" id="68415"/>
    <lineage>
        <taxon>Eukaryota</taxon>
        <taxon>Metazoa</taxon>
        <taxon>Chordata</taxon>
        <taxon>Craniata</taxon>
        <taxon>Vertebrata</taxon>
        <taxon>Euteleostomi</taxon>
        <taxon>Mammalia</taxon>
        <taxon>Eutheria</taxon>
        <taxon>Laurasiatheria</taxon>
        <taxon>Artiodactyla</taxon>
        <taxon>Ruminantia</taxon>
        <taxon>Pecora</taxon>
        <taxon>Moschidae</taxon>
        <taxon>Moschus</taxon>
    </lineage>
</organism>
<evidence type="ECO:0000256" key="18">
    <source>
        <dbReference type="SAM" id="MobiDB-lite"/>
    </source>
</evidence>
<dbReference type="AlphaFoldDB" id="A0A8C6CVZ8"/>
<dbReference type="FunFam" id="3.30.160.60:FF:000132">
    <property type="entry name" value="PR domain zinc finger protein 1"/>
    <property type="match status" value="1"/>
</dbReference>
<evidence type="ECO:0000256" key="9">
    <source>
        <dbReference type="ARBA" id="ARBA00023015"/>
    </source>
</evidence>
<keyword evidence="3" id="KW-0399">Innate immunity</keyword>
<keyword evidence="11" id="KW-1064">Adaptive immunity</keyword>
<feature type="region of interest" description="Disordered" evidence="18">
    <location>
        <begin position="104"/>
        <end position="161"/>
    </location>
</feature>
<feature type="region of interest" description="Disordered" evidence="18">
    <location>
        <begin position="252"/>
        <end position="307"/>
    </location>
</feature>
<dbReference type="FunFam" id="3.30.160.60:FF:001272">
    <property type="entry name" value="Zinc finger protein 683"/>
    <property type="match status" value="1"/>
</dbReference>
<name>A0A8C6CVZ8_MOSMO</name>
<comment type="subcellular location">
    <subcellularLocation>
        <location evidence="1">Nucleus</location>
    </subcellularLocation>
</comment>
<evidence type="ECO:0000256" key="10">
    <source>
        <dbReference type="ARBA" id="ARBA00023125"/>
    </source>
</evidence>
<keyword evidence="9" id="KW-0805">Transcription regulation</keyword>
<sequence length="508" mass="54642">MKGEHTPELGCCHKTKPLGSTGDSLSPHLDSQLCQDGQVFPAFKPHPDTVDAHDQSWASWLCPWPLAPAKSALLACPQGLDLYLCALQSTALATAPRGLREDALSTQFSPGLPPAGSSSGKKLPAKCPPSRDKMGSQTGRGGEGPPCPSFSPPGSSSPNSWQNKKSPLAFCSCPPTPPNSKELSSHFRSFCPACPFFLPPPYLVTCGSLPSVPCPPPFKLPQDPPYATMAVPSLLINVKEPKHPSTWGETLHPYPGACQDSGQTQPSQSQNPGPAAARTYSMGPEQAGRAAAGKRAPLGSQAGSAALPYPLKKENGKILYECNVCSKSFGQLSNLKVHLRVHSGERPFQCALCQKSFTQLAHLQKHHLVHTGERPHKYTVVPGMNHGGKLPGLHHREVMCHKRFSSSSNLKTHLRLHSGARPFQCSVCPSRFAQLIHLKLHLRLHAPRPCDLAHTHLPLASLTYFARWHQGALDLLAAPSERQMDWDVDKVKVSSASRGHCAPSAGTP</sequence>
<keyword evidence="12" id="KW-0804">Transcription</keyword>
<dbReference type="PROSITE" id="PS00028">
    <property type="entry name" value="ZINC_FINGER_C2H2_1"/>
    <property type="match status" value="3"/>
</dbReference>
<keyword evidence="5" id="KW-0677">Repeat</keyword>
<proteinExistence type="inferred from homology"/>
<evidence type="ECO:0000256" key="15">
    <source>
        <dbReference type="ARBA" id="ARBA00075301"/>
    </source>
</evidence>
<dbReference type="GO" id="GO:0002682">
    <property type="term" value="P:regulation of immune system process"/>
    <property type="evidence" value="ECO:0007669"/>
    <property type="project" value="UniProtKB-ARBA"/>
</dbReference>
<dbReference type="GO" id="GO:0051239">
    <property type="term" value="P:regulation of multicellular organismal process"/>
    <property type="evidence" value="ECO:0007669"/>
    <property type="project" value="UniProtKB-ARBA"/>
</dbReference>
<dbReference type="GO" id="GO:0045087">
    <property type="term" value="P:innate immune response"/>
    <property type="evidence" value="ECO:0007669"/>
    <property type="project" value="UniProtKB-KW"/>
</dbReference>
<dbReference type="Pfam" id="PF00096">
    <property type="entry name" value="zf-C2H2"/>
    <property type="match status" value="4"/>
</dbReference>